<dbReference type="OrthoDB" id="5418706at2"/>
<protein>
    <recommendedName>
        <fullName evidence="1">SCP2 domain-containing protein</fullName>
    </recommendedName>
</protein>
<dbReference type="SUPFAM" id="SSF55718">
    <property type="entry name" value="SCP-like"/>
    <property type="match status" value="1"/>
</dbReference>
<evidence type="ECO:0000313" key="2">
    <source>
        <dbReference type="EMBL" id="GFG72027.1"/>
    </source>
</evidence>
<dbReference type="Gene3D" id="3.30.1050.10">
    <property type="entry name" value="SCP2 sterol-binding domain"/>
    <property type="match status" value="1"/>
</dbReference>
<evidence type="ECO:0000259" key="1">
    <source>
        <dbReference type="Pfam" id="PF02036"/>
    </source>
</evidence>
<dbReference type="RefSeq" id="WP_085088600.1">
    <property type="nucleotide sequence ID" value="NZ_BLKV01000002.1"/>
</dbReference>
<reference evidence="2 3" key="1">
    <citation type="journal article" date="2019" name="Emerg. Microbes Infect.">
        <title>Comprehensive subspecies identification of 175 nontuberculous mycobacteria species based on 7547 genomic profiles.</title>
        <authorList>
            <person name="Matsumoto Y."/>
            <person name="Kinjo T."/>
            <person name="Motooka D."/>
            <person name="Nabeya D."/>
            <person name="Jung N."/>
            <person name="Uechi K."/>
            <person name="Horii T."/>
            <person name="Iida T."/>
            <person name="Fujita J."/>
            <person name="Nakamura S."/>
        </authorList>
    </citation>
    <scope>NUCLEOTIDE SEQUENCE [LARGE SCALE GENOMIC DNA]</scope>
    <source>
        <strain evidence="2 3">JCM 16017</strain>
    </source>
</reference>
<dbReference type="Pfam" id="PF02036">
    <property type="entry name" value="SCP2"/>
    <property type="match status" value="1"/>
</dbReference>
<dbReference type="EMBL" id="BLKV01000002">
    <property type="protein sequence ID" value="GFG72027.1"/>
    <property type="molecule type" value="Genomic_DNA"/>
</dbReference>
<accession>A0A7I9XRW4</accession>
<dbReference type="Proteomes" id="UP000465263">
    <property type="component" value="Unassembled WGS sequence"/>
</dbReference>
<sequence length="136" mass="15072">MAEFESAAQLQDLVTPFLQGLVADPELRPKFVAGNTSFQVQYTDPDEVFMLDCTVDPPVVSHGQEASGQDAEVRLTMSADDAHRFWLGKLNVPMAIARRKVKVEGQVSKLLKLLPAITPAFDRYRDYVGDRGYSIG</sequence>
<keyword evidence="3" id="KW-1185">Reference proteome</keyword>
<name>A0A7I9XRW4_9MYCO</name>
<dbReference type="InterPro" id="IPR036527">
    <property type="entry name" value="SCP2_sterol-bd_dom_sf"/>
</dbReference>
<dbReference type="AlphaFoldDB" id="A0A7I9XRW4"/>
<evidence type="ECO:0000313" key="3">
    <source>
        <dbReference type="Proteomes" id="UP000465263"/>
    </source>
</evidence>
<feature type="domain" description="SCP2" evidence="1">
    <location>
        <begin position="23"/>
        <end position="113"/>
    </location>
</feature>
<dbReference type="InterPro" id="IPR003033">
    <property type="entry name" value="SCP2_sterol-bd_dom"/>
</dbReference>
<proteinExistence type="predicted"/>
<gene>
    <name evidence="2" type="ORF">MSEN_37470</name>
</gene>
<organism evidence="2 3">
    <name type="scientific">Mycolicibacter senuensis</name>
    <dbReference type="NCBI Taxonomy" id="386913"/>
    <lineage>
        <taxon>Bacteria</taxon>
        <taxon>Bacillati</taxon>
        <taxon>Actinomycetota</taxon>
        <taxon>Actinomycetes</taxon>
        <taxon>Mycobacteriales</taxon>
        <taxon>Mycobacteriaceae</taxon>
        <taxon>Mycolicibacter</taxon>
    </lineage>
</organism>
<comment type="caution">
    <text evidence="2">The sequence shown here is derived from an EMBL/GenBank/DDBJ whole genome shotgun (WGS) entry which is preliminary data.</text>
</comment>